<evidence type="ECO:0008006" key="2">
    <source>
        <dbReference type="Google" id="ProtNLM"/>
    </source>
</evidence>
<evidence type="ECO:0000313" key="1">
    <source>
        <dbReference type="EMBL" id="SPC86241.1"/>
    </source>
</evidence>
<dbReference type="AlphaFoldDB" id="A0A2N9FH18"/>
<name>A0A2N9FH18_FAGSY</name>
<organism evidence="1">
    <name type="scientific">Fagus sylvatica</name>
    <name type="common">Beechnut</name>
    <dbReference type="NCBI Taxonomy" id="28930"/>
    <lineage>
        <taxon>Eukaryota</taxon>
        <taxon>Viridiplantae</taxon>
        <taxon>Streptophyta</taxon>
        <taxon>Embryophyta</taxon>
        <taxon>Tracheophyta</taxon>
        <taxon>Spermatophyta</taxon>
        <taxon>Magnoliopsida</taxon>
        <taxon>eudicotyledons</taxon>
        <taxon>Gunneridae</taxon>
        <taxon>Pentapetalae</taxon>
        <taxon>rosids</taxon>
        <taxon>fabids</taxon>
        <taxon>Fagales</taxon>
        <taxon>Fagaceae</taxon>
        <taxon>Fagus</taxon>
    </lineage>
</organism>
<dbReference type="InterPro" id="IPR052361">
    <property type="entry name" value="F-box_domain"/>
</dbReference>
<dbReference type="PANTHER" id="PTHR31790:SF609">
    <property type="entry name" value="F-BOX PROTEIN CPR30-LIKE"/>
    <property type="match status" value="1"/>
</dbReference>
<protein>
    <recommendedName>
        <fullName evidence="2">F-box associated domain-containing protein</fullName>
    </recommendedName>
</protein>
<proteinExistence type="predicted"/>
<sequence>MKISTNAPTLTSLSMVKALTEYSMSSFVRLPRPNVTFRTHFGYDAKTGFGFDTKTNDYKVARFVTPEWEGLLGKAPPEVEVYSLATGEWRIVTALAPIGAPLDQERQTFFNGALHWVAVRELPSYEMIYFIMTDKHSLNIWVMKEYGVESSWTKVCTYAVSGFGYCAAAPRGIAFRRSGEVILENLKEQLFSCDLESQKSKDLGITGYGYTFADSYVESLVLLDKPNRAVTY</sequence>
<dbReference type="PANTHER" id="PTHR31790">
    <property type="entry name" value="OS02G0783600 PROTEIN"/>
    <property type="match status" value="1"/>
</dbReference>
<gene>
    <name evidence="1" type="ORF">FSB_LOCUS14123</name>
</gene>
<dbReference type="EMBL" id="OIVN01000836">
    <property type="protein sequence ID" value="SPC86241.1"/>
    <property type="molecule type" value="Genomic_DNA"/>
</dbReference>
<accession>A0A2N9FH18</accession>
<reference evidence="1" key="1">
    <citation type="submission" date="2018-02" db="EMBL/GenBank/DDBJ databases">
        <authorList>
            <person name="Cohen D.B."/>
            <person name="Kent A.D."/>
        </authorList>
    </citation>
    <scope>NUCLEOTIDE SEQUENCE</scope>
</reference>